<dbReference type="AlphaFoldDB" id="A0A7J7UPI2"/>
<protein>
    <submittedName>
        <fullName evidence="1">Uncharacterized protein</fullName>
    </submittedName>
</protein>
<dbReference type="Proteomes" id="UP000527355">
    <property type="component" value="Unassembled WGS sequence"/>
</dbReference>
<sequence>MSHHPQDSAVLVPGSEHTVCSAAVVMKYNDSGSHKNVPCPAPATLLLLQTACIFLSRDVVANVVCASLTRPLSFQNMFLARPVDACGVLSSRLGNLSPLCTQISLQVCLPSPLKTSYFLRTEL</sequence>
<dbReference type="EMBL" id="JABWUV010000012">
    <property type="protein sequence ID" value="KAF6314768.1"/>
    <property type="molecule type" value="Genomic_DNA"/>
</dbReference>
<reference evidence="1 2" key="1">
    <citation type="journal article" date="2020" name="Nature">
        <title>Six reference-quality genomes reveal evolution of bat adaptations.</title>
        <authorList>
            <person name="Jebb D."/>
            <person name="Huang Z."/>
            <person name="Pippel M."/>
            <person name="Hughes G.M."/>
            <person name="Lavrichenko K."/>
            <person name="Devanna P."/>
            <person name="Winkler S."/>
            <person name="Jermiin L.S."/>
            <person name="Skirmuntt E.C."/>
            <person name="Katzourakis A."/>
            <person name="Burkitt-Gray L."/>
            <person name="Ray D.A."/>
            <person name="Sullivan K.A.M."/>
            <person name="Roscito J.G."/>
            <person name="Kirilenko B.M."/>
            <person name="Davalos L.M."/>
            <person name="Corthals A.P."/>
            <person name="Power M.L."/>
            <person name="Jones G."/>
            <person name="Ransome R.D."/>
            <person name="Dechmann D.K.N."/>
            <person name="Locatelli A.G."/>
            <person name="Puechmaille S.J."/>
            <person name="Fedrigo O."/>
            <person name="Jarvis E.D."/>
            <person name="Hiller M."/>
            <person name="Vernes S.C."/>
            <person name="Myers E.W."/>
            <person name="Teeling E.C."/>
        </authorList>
    </citation>
    <scope>NUCLEOTIDE SEQUENCE [LARGE SCALE GENOMIC DNA]</scope>
    <source>
        <strain evidence="1">MMyoMyo1</strain>
        <tissue evidence="1">Flight muscle</tissue>
    </source>
</reference>
<keyword evidence="2" id="KW-1185">Reference proteome</keyword>
<proteinExistence type="predicted"/>
<evidence type="ECO:0000313" key="1">
    <source>
        <dbReference type="EMBL" id="KAF6314768.1"/>
    </source>
</evidence>
<comment type="caution">
    <text evidence="1">The sequence shown here is derived from an EMBL/GenBank/DDBJ whole genome shotgun (WGS) entry which is preliminary data.</text>
</comment>
<gene>
    <name evidence="1" type="ORF">mMyoMyo1_008564</name>
</gene>
<evidence type="ECO:0000313" key="2">
    <source>
        <dbReference type="Proteomes" id="UP000527355"/>
    </source>
</evidence>
<name>A0A7J7UPI2_MYOMY</name>
<organism evidence="1 2">
    <name type="scientific">Myotis myotis</name>
    <name type="common">Greater mouse-eared bat</name>
    <name type="synonym">Vespertilio myotis</name>
    <dbReference type="NCBI Taxonomy" id="51298"/>
    <lineage>
        <taxon>Eukaryota</taxon>
        <taxon>Metazoa</taxon>
        <taxon>Chordata</taxon>
        <taxon>Craniata</taxon>
        <taxon>Vertebrata</taxon>
        <taxon>Euteleostomi</taxon>
        <taxon>Mammalia</taxon>
        <taxon>Eutheria</taxon>
        <taxon>Laurasiatheria</taxon>
        <taxon>Chiroptera</taxon>
        <taxon>Yangochiroptera</taxon>
        <taxon>Vespertilionidae</taxon>
        <taxon>Myotis</taxon>
    </lineage>
</organism>
<accession>A0A7J7UPI2</accession>